<proteinExistence type="predicted"/>
<dbReference type="SUPFAM" id="SSF52317">
    <property type="entry name" value="Class I glutamine amidotransferase-like"/>
    <property type="match status" value="1"/>
</dbReference>
<dbReference type="CDD" id="cd03133">
    <property type="entry name" value="GATase1_ES1"/>
    <property type="match status" value="1"/>
</dbReference>
<keyword evidence="1" id="KW-0315">Glutamine amidotransferase</keyword>
<gene>
    <name evidence="1" type="ORF">AMOR_55620</name>
</gene>
<dbReference type="InterPro" id="IPR026041">
    <property type="entry name" value="ElbB"/>
</dbReference>
<dbReference type="Gene3D" id="3.40.50.880">
    <property type="match status" value="1"/>
</dbReference>
<evidence type="ECO:0000313" key="1">
    <source>
        <dbReference type="EMBL" id="BDG06566.1"/>
    </source>
</evidence>
<dbReference type="NCBIfam" id="NF008747">
    <property type="entry name" value="PRK11780.1"/>
    <property type="match status" value="1"/>
</dbReference>
<dbReference type="EMBL" id="AP025591">
    <property type="protein sequence ID" value="BDG06566.1"/>
    <property type="molecule type" value="Genomic_DNA"/>
</dbReference>
<accession>A0ABN6N055</accession>
<organism evidence="1 2">
    <name type="scientific">Anaeromyxobacter oryzae</name>
    <dbReference type="NCBI Taxonomy" id="2918170"/>
    <lineage>
        <taxon>Bacteria</taxon>
        <taxon>Pseudomonadati</taxon>
        <taxon>Myxococcota</taxon>
        <taxon>Myxococcia</taxon>
        <taxon>Myxococcales</taxon>
        <taxon>Cystobacterineae</taxon>
        <taxon>Anaeromyxobacteraceae</taxon>
        <taxon>Anaeromyxobacter</taxon>
    </lineage>
</organism>
<evidence type="ECO:0000313" key="2">
    <source>
        <dbReference type="Proteomes" id="UP001162891"/>
    </source>
</evidence>
<protein>
    <submittedName>
        <fullName evidence="1">Glutamine amidotransferase</fullName>
    </submittedName>
</protein>
<sequence length="222" mass="23470">MASQKRVGVVLSGCGFLDGAEIQEAVCTLLSLDRRGTALVAAAPDIEQRHVVDHLLGAPAEGESRRVLTEAARIVRGKITDLAHVSASGLDALVFPGGFGVAKNLCSFAIDGRKMKVLPEVERLVREMRAARKPMGFVCIAPVLAAKLLGGEQVKVTIGDDAETAAAIESWGARHVECRVEEIVVDERLKVVSTPAYMLGPWIAPVAAGIDKLVSALLELAS</sequence>
<name>A0ABN6N055_9BACT</name>
<dbReference type="PANTHER" id="PTHR10224:SF12">
    <property type="entry name" value="GLYOXALASE ELBB"/>
    <property type="match status" value="1"/>
</dbReference>
<reference evidence="2" key="1">
    <citation type="journal article" date="2022" name="Int. J. Syst. Evol. Microbiol.">
        <title>Anaeromyxobacter oryzae sp. nov., Anaeromyxobacter diazotrophicus sp. nov. and Anaeromyxobacter paludicola sp. nov., isolated from paddy soils.</title>
        <authorList>
            <person name="Itoh H."/>
            <person name="Xu Z."/>
            <person name="Mise K."/>
            <person name="Masuda Y."/>
            <person name="Ushijima N."/>
            <person name="Hayakawa C."/>
            <person name="Shiratori Y."/>
            <person name="Senoo K."/>
        </authorList>
    </citation>
    <scope>NUCLEOTIDE SEQUENCE [LARGE SCALE GENOMIC DNA]</scope>
    <source>
        <strain evidence="2">Red232</strain>
    </source>
</reference>
<dbReference type="Proteomes" id="UP001162891">
    <property type="component" value="Chromosome"/>
</dbReference>
<dbReference type="InterPro" id="IPR029062">
    <property type="entry name" value="Class_I_gatase-like"/>
</dbReference>
<keyword evidence="2" id="KW-1185">Reference proteome</keyword>
<dbReference type="PIRSF" id="PIRSF006320">
    <property type="entry name" value="Elb2"/>
    <property type="match status" value="1"/>
</dbReference>
<dbReference type="RefSeq" id="WP_248356880.1">
    <property type="nucleotide sequence ID" value="NZ_AP025591.1"/>
</dbReference>
<dbReference type="PANTHER" id="PTHR10224">
    <property type="entry name" value="ES1 PROTEIN HOMOLOG, MITOCHONDRIAL"/>
    <property type="match status" value="1"/>
</dbReference>